<dbReference type="Gene3D" id="1.10.287.1490">
    <property type="match status" value="1"/>
</dbReference>
<evidence type="ECO:0000313" key="3">
    <source>
        <dbReference type="EMBL" id="CAD7408989.1"/>
    </source>
</evidence>
<feature type="coiled-coil region" evidence="1">
    <location>
        <begin position="542"/>
        <end position="576"/>
    </location>
</feature>
<feature type="compositionally biased region" description="Polar residues" evidence="2">
    <location>
        <begin position="596"/>
        <end position="608"/>
    </location>
</feature>
<dbReference type="SUPFAM" id="SSF90257">
    <property type="entry name" value="Myosin rod fragments"/>
    <property type="match status" value="2"/>
</dbReference>
<evidence type="ECO:0000256" key="1">
    <source>
        <dbReference type="SAM" id="Coils"/>
    </source>
</evidence>
<evidence type="ECO:0000256" key="2">
    <source>
        <dbReference type="SAM" id="MobiDB-lite"/>
    </source>
</evidence>
<feature type="coiled-coil region" evidence="1">
    <location>
        <begin position="297"/>
        <end position="331"/>
    </location>
</feature>
<feature type="region of interest" description="Disordered" evidence="2">
    <location>
        <begin position="108"/>
        <end position="138"/>
    </location>
</feature>
<protein>
    <submittedName>
        <fullName evidence="3">Uncharacterized protein</fullName>
    </submittedName>
</protein>
<gene>
    <name evidence="3" type="ORF">TPSB3V08_LOCUS6618</name>
</gene>
<organism evidence="3">
    <name type="scientific">Timema poppense</name>
    <name type="common">Walking stick</name>
    <dbReference type="NCBI Taxonomy" id="170557"/>
    <lineage>
        <taxon>Eukaryota</taxon>
        <taxon>Metazoa</taxon>
        <taxon>Ecdysozoa</taxon>
        <taxon>Arthropoda</taxon>
        <taxon>Hexapoda</taxon>
        <taxon>Insecta</taxon>
        <taxon>Pterygota</taxon>
        <taxon>Neoptera</taxon>
        <taxon>Polyneoptera</taxon>
        <taxon>Phasmatodea</taxon>
        <taxon>Timematodea</taxon>
        <taxon>Timematoidea</taxon>
        <taxon>Timematidae</taxon>
        <taxon>Timema</taxon>
    </lineage>
</organism>
<sequence length="682" mass="79207">MLAKIVPTFADKGCHEHESLILARFPHHHDAKRSYILRTTNKLLHGVSPQASYTDQAAAAVSDESANIRGYKVSCGQHNKSSYIMGCDIERKVSILYSLKVSEEKYRYRGSTPDRNHHSHKSGGDACKDLSGKDGTSEENKMAAMWETVNKLGKDTYSVTDNESRSEKKDASKKPRIVDLCEEDQKRIIHLLEELAKRVSEVNDLKDKVSKMANEKSDLRCQQSMITANYKEECQRLHNELLSAKGQCTQLVEEKNRMIKEKELILQENCELKSKVQHLNDEKDEHSKLVVEKDTRLTKYKNDLETFRKRQKDLEQQLVDSNKTMADFKKQTEDLIKELADCRPNLEDGHRQLVHCRRQLAECRQQLVTSEKRLADQEGQRIDLEVQLANSNRELANCIENMSDYTRRWMDCMKELDHHKKQLENKEEQMAHCDKKLANSKEALDDCTRQLEEKQKLITIHEKSLANYRNEVEDYKKQLTENGKQLVEHEERIKAYRNELELNRKQLADYEMKLKVDQKQLSENTERTSADQKLFSDNASRMEYYEKQLLDSKRQIKNHKKQMTDYKRQLAESNKQLGEAAEIICKMKYNTKRAKPTSNHNTNQATQTEELETFGKKSSSDTSLKTVTINNPESENSLLSELFFPTPPLPNQVQDIFFLAPTRSSRDIFIPESAFYKQDIGT</sequence>
<feature type="coiled-coil region" evidence="1">
    <location>
        <begin position="360"/>
        <end position="513"/>
    </location>
</feature>
<name>A0A7R9D6F4_TIMPO</name>
<dbReference type="EMBL" id="OD003950">
    <property type="protein sequence ID" value="CAD7408989.1"/>
    <property type="molecule type" value="Genomic_DNA"/>
</dbReference>
<feature type="region of interest" description="Disordered" evidence="2">
    <location>
        <begin position="593"/>
        <end position="624"/>
    </location>
</feature>
<dbReference type="AlphaFoldDB" id="A0A7R9D6F4"/>
<accession>A0A7R9D6F4</accession>
<keyword evidence="1" id="KW-0175">Coiled coil</keyword>
<proteinExistence type="predicted"/>
<reference evidence="3" key="1">
    <citation type="submission" date="2020-11" db="EMBL/GenBank/DDBJ databases">
        <authorList>
            <person name="Tran Van P."/>
        </authorList>
    </citation>
    <scope>NUCLEOTIDE SEQUENCE</scope>
</reference>